<dbReference type="SUPFAM" id="SSF141452">
    <property type="entry name" value="Hcp1-like"/>
    <property type="match status" value="1"/>
</dbReference>
<dbReference type="EMBL" id="JAKIHW010000010">
    <property type="protein sequence ID" value="MDE9618619.1"/>
    <property type="molecule type" value="Genomic_DNA"/>
</dbReference>
<dbReference type="InterPro" id="IPR008514">
    <property type="entry name" value="T6SS_Hcp"/>
</dbReference>
<name>A0A9X4GMF1_9ENTR</name>
<dbReference type="RefSeq" id="WP_275397746.1">
    <property type="nucleotide sequence ID" value="NZ_JAKIHW010000010.1"/>
</dbReference>
<accession>A0A9X4GMF1</accession>
<evidence type="ECO:0000313" key="2">
    <source>
        <dbReference type="Proteomes" id="UP001147005"/>
    </source>
</evidence>
<protein>
    <submittedName>
        <fullName evidence="1">Type VI secretion system tube protein Hcp</fullName>
    </submittedName>
</protein>
<reference evidence="1" key="1">
    <citation type="submission" date="2022-01" db="EMBL/GenBank/DDBJ databases">
        <title>Genetic Characterization of Carbapenem-resistant Citrobacter spp. from China: a multicenter study.</title>
        <authorList>
            <person name="Ye L."/>
        </authorList>
    </citation>
    <scope>NUCLEOTIDE SEQUENCE</scope>
    <source>
        <strain evidence="1">IR5432</strain>
    </source>
</reference>
<dbReference type="PANTHER" id="PTHR34319">
    <property type="entry name" value="MAJOR EXPORTED PROTEIN"/>
    <property type="match status" value="1"/>
</dbReference>
<dbReference type="Pfam" id="PF05638">
    <property type="entry name" value="T6SS_HCP"/>
    <property type="match status" value="1"/>
</dbReference>
<evidence type="ECO:0000313" key="1">
    <source>
        <dbReference type="EMBL" id="MDE9618619.1"/>
    </source>
</evidence>
<dbReference type="InterPro" id="IPR036624">
    <property type="entry name" value="Hcp1-lik_sf"/>
</dbReference>
<comment type="caution">
    <text evidence="1">The sequence shown here is derived from an EMBL/GenBank/DDBJ whole genome shotgun (WGS) entry which is preliminary data.</text>
</comment>
<dbReference type="Proteomes" id="UP001147005">
    <property type="component" value="Unassembled WGS sequence"/>
</dbReference>
<gene>
    <name evidence="1" type="primary">hcp</name>
    <name evidence="1" type="ORF">L2111_11120</name>
</gene>
<dbReference type="NCBIfam" id="TIGR03344">
    <property type="entry name" value="VI_effect_Hcp1"/>
    <property type="match status" value="1"/>
</dbReference>
<organism evidence="1 2">
    <name type="scientific">Citrobacter portucalensis</name>
    <dbReference type="NCBI Taxonomy" id="1639133"/>
    <lineage>
        <taxon>Bacteria</taxon>
        <taxon>Pseudomonadati</taxon>
        <taxon>Pseudomonadota</taxon>
        <taxon>Gammaproteobacteria</taxon>
        <taxon>Enterobacterales</taxon>
        <taxon>Enterobacteriaceae</taxon>
        <taxon>Citrobacter</taxon>
        <taxon>Citrobacter freundii complex</taxon>
    </lineage>
</organism>
<sequence length="407" mass="46146">MSNIVYLKLIGEQQGDISCRCGTTDSVGNRWQRNHVNEIFVFSLCSGVTNSGKGVNLQNLTFSKQIDKSSPLLVSAINNNENLFLEFWFYRINRYGQWEKYYYIQLRGASISSIQMRVINDEIHTETISVDYDYILSKHLISNTEFSYLALPAEYNQLFVPASKPQTHTLNSAGVGRLLAAGGIYNGNIEGFRDTAEKLGGDAVKGYDQILNEKTVSTAIIAASIAAGYGLGRMELESEIRALDKLRQIQSLKISSVHGFTTDHFSALRRRTGNIREFSDLKVPMQMRYVKQAAYEGGIGLDGIKVRIIRDPELKGTDLYGYTHPNGSIDLYPDAFTNTEQLIKTLGHERTHTMQIQLFKHPNFYSDDALRMNKELRLNERAAYGSEENFWKYYQANKTGRLEGYNK</sequence>
<proteinExistence type="predicted"/>
<dbReference type="Gene3D" id="2.30.110.20">
    <property type="entry name" value="Hcp1-like"/>
    <property type="match status" value="1"/>
</dbReference>
<dbReference type="AlphaFoldDB" id="A0A9X4GMF1"/>
<dbReference type="InterPro" id="IPR052947">
    <property type="entry name" value="T6SS_Hcp1_domain"/>
</dbReference>
<dbReference type="PANTHER" id="PTHR34319:SF7">
    <property type="entry name" value="HNH ENDONUCLEASE DOMAIN-CONTAINING PROTEIN"/>
    <property type="match status" value="1"/>
</dbReference>